<evidence type="ECO:0000313" key="2">
    <source>
        <dbReference type="EMBL" id="MBO3742445.1"/>
    </source>
</evidence>
<accession>A0ABS3UV16</accession>
<organism evidence="2 3">
    <name type="scientific">Actinoplanes flavus</name>
    <dbReference type="NCBI Taxonomy" id="2820290"/>
    <lineage>
        <taxon>Bacteria</taxon>
        <taxon>Bacillati</taxon>
        <taxon>Actinomycetota</taxon>
        <taxon>Actinomycetes</taxon>
        <taxon>Micromonosporales</taxon>
        <taxon>Micromonosporaceae</taxon>
        <taxon>Actinoplanes</taxon>
    </lineage>
</organism>
<evidence type="ECO:0008006" key="4">
    <source>
        <dbReference type="Google" id="ProtNLM"/>
    </source>
</evidence>
<name>A0ABS3UV16_9ACTN</name>
<feature type="region of interest" description="Disordered" evidence="1">
    <location>
        <begin position="80"/>
        <end position="103"/>
    </location>
</feature>
<dbReference type="Gene3D" id="1.10.287.1060">
    <property type="entry name" value="ESAT-6-like"/>
    <property type="match status" value="1"/>
</dbReference>
<comment type="caution">
    <text evidence="2">The sequence shown here is derived from an EMBL/GenBank/DDBJ whole genome shotgun (WGS) entry which is preliminary data.</text>
</comment>
<dbReference type="InterPro" id="IPR022536">
    <property type="entry name" value="EspC"/>
</dbReference>
<dbReference type="EMBL" id="JAGFNS010000028">
    <property type="protein sequence ID" value="MBO3742445.1"/>
    <property type="molecule type" value="Genomic_DNA"/>
</dbReference>
<dbReference type="SUPFAM" id="SSF140453">
    <property type="entry name" value="EsxAB dimer-like"/>
    <property type="match status" value="1"/>
</dbReference>
<dbReference type="Pfam" id="PF10824">
    <property type="entry name" value="T7SS_ESX_EspC"/>
    <property type="match status" value="1"/>
</dbReference>
<gene>
    <name evidence="2" type="ORF">J5X75_33540</name>
</gene>
<dbReference type="Proteomes" id="UP000679690">
    <property type="component" value="Unassembled WGS sequence"/>
</dbReference>
<dbReference type="InterPro" id="IPR036689">
    <property type="entry name" value="ESAT-6-like_sf"/>
</dbReference>
<protein>
    <recommendedName>
        <fullName evidence="4">Excreted virulence factor EspC, type VII ESX diderm</fullName>
    </recommendedName>
</protein>
<keyword evidence="3" id="KW-1185">Reference proteome</keyword>
<sequence>MQPDLLRVDVAALRTMGTDVTGAAATLRATVEAAGPGLAPAAQPGSAAGTATQAAEKAWVTDLNRLTAQVDQLGRRMTKAADSYRAADQAGADDLRRGGSRVL</sequence>
<dbReference type="RefSeq" id="WP_208471632.1">
    <property type="nucleotide sequence ID" value="NZ_JAGFNS010000028.1"/>
</dbReference>
<reference evidence="2 3" key="1">
    <citation type="submission" date="2021-03" db="EMBL/GenBank/DDBJ databases">
        <title>Actinoplanes flavus sp. nov., a novel actinomycete isolated from Coconut Palm rhizosphere soil.</title>
        <authorList>
            <person name="Luo X."/>
        </authorList>
    </citation>
    <scope>NUCLEOTIDE SEQUENCE [LARGE SCALE GENOMIC DNA]</scope>
    <source>
        <strain evidence="2 3">NEAU-H7</strain>
    </source>
</reference>
<evidence type="ECO:0000256" key="1">
    <source>
        <dbReference type="SAM" id="MobiDB-lite"/>
    </source>
</evidence>
<evidence type="ECO:0000313" key="3">
    <source>
        <dbReference type="Proteomes" id="UP000679690"/>
    </source>
</evidence>
<proteinExistence type="predicted"/>